<protein>
    <recommendedName>
        <fullName evidence="3">HNH endonuclease</fullName>
    </recommendedName>
</protein>
<evidence type="ECO:0008006" key="3">
    <source>
        <dbReference type="Google" id="ProtNLM"/>
    </source>
</evidence>
<proteinExistence type="predicted"/>
<evidence type="ECO:0000313" key="2">
    <source>
        <dbReference type="Proteomes" id="UP001592531"/>
    </source>
</evidence>
<evidence type="ECO:0000313" key="1">
    <source>
        <dbReference type="EMBL" id="MFC1417491.1"/>
    </source>
</evidence>
<organism evidence="1 2">
    <name type="scientific">Streptacidiphilus cavernicola</name>
    <dbReference type="NCBI Taxonomy" id="3342716"/>
    <lineage>
        <taxon>Bacteria</taxon>
        <taxon>Bacillati</taxon>
        <taxon>Actinomycetota</taxon>
        <taxon>Actinomycetes</taxon>
        <taxon>Kitasatosporales</taxon>
        <taxon>Streptomycetaceae</taxon>
        <taxon>Streptacidiphilus</taxon>
    </lineage>
</organism>
<dbReference type="Gene3D" id="1.10.30.50">
    <property type="match status" value="1"/>
</dbReference>
<gene>
    <name evidence="1" type="ORF">ACEZDE_12625</name>
</gene>
<sequence>MIPLQRQPLPPDLAHRLRLRGERLHRTDLSTAAVRREWSGARTVRQGLRRSLLRMTGESARCMYCCDSMGTDIDHFQPIALAPLRAFDWLNHFLACSYCNSNQKRELYPCDEVSGECLLIDPSRDDPADHLRLLFSSGLYRGRTPKGRQTIAVFGLNDRPELVRGRGDAYLLCRDTLAGAGRRTARGGGVGGADSAARAGRGDGPDQVELLLRALSRRPNGDVLHAMLAVRHLPDAPRMFGADAVLGLHRLAAVLAAPS</sequence>
<keyword evidence="2" id="KW-1185">Reference proteome</keyword>
<accession>A0ABV6VUV0</accession>
<reference evidence="1 2" key="1">
    <citation type="submission" date="2024-09" db="EMBL/GenBank/DDBJ databases">
        <authorList>
            <person name="Lee S.D."/>
        </authorList>
    </citation>
    <scope>NUCLEOTIDE SEQUENCE [LARGE SCALE GENOMIC DNA]</scope>
    <source>
        <strain evidence="1 2">N8-3</strain>
    </source>
</reference>
<comment type="caution">
    <text evidence="1">The sequence shown here is derived from an EMBL/GenBank/DDBJ whole genome shotgun (WGS) entry which is preliminary data.</text>
</comment>
<dbReference type="RefSeq" id="WP_380535635.1">
    <property type="nucleotide sequence ID" value="NZ_JBHFAB010000007.1"/>
</dbReference>
<dbReference type="Proteomes" id="UP001592531">
    <property type="component" value="Unassembled WGS sequence"/>
</dbReference>
<dbReference type="EMBL" id="JBHFAB010000007">
    <property type="protein sequence ID" value="MFC1417491.1"/>
    <property type="molecule type" value="Genomic_DNA"/>
</dbReference>
<name>A0ABV6VUV0_9ACTN</name>